<gene>
    <name evidence="5" type="primary">kipI</name>
    <name evidence="5" type="ORF">HALOF300_04428</name>
</gene>
<dbReference type="Pfam" id="PF02682">
    <property type="entry name" value="CT_C_D"/>
    <property type="match status" value="1"/>
</dbReference>
<dbReference type="NCBIfam" id="TIGR00370">
    <property type="entry name" value="5-oxoprolinase subunit PxpB"/>
    <property type="match status" value="1"/>
</dbReference>
<dbReference type="SUPFAM" id="SSF160467">
    <property type="entry name" value="PH0987 N-terminal domain-like"/>
    <property type="match status" value="1"/>
</dbReference>
<evidence type="ECO:0000313" key="6">
    <source>
        <dbReference type="Proteomes" id="UP000419743"/>
    </source>
</evidence>
<evidence type="ECO:0000313" key="5">
    <source>
        <dbReference type="EMBL" id="VZO39732.1"/>
    </source>
</evidence>
<keyword evidence="1" id="KW-0547">Nucleotide-binding</keyword>
<keyword evidence="6" id="KW-1185">Reference proteome</keyword>
<comment type="caution">
    <text evidence="5">The sequence shown here is derived from an EMBL/GenBank/DDBJ whole genome shotgun (WGS) entry which is preliminary data.</text>
</comment>
<keyword evidence="3" id="KW-0067">ATP-binding</keyword>
<evidence type="ECO:0000259" key="4">
    <source>
        <dbReference type="SMART" id="SM00796"/>
    </source>
</evidence>
<dbReference type="EMBL" id="CACRYJ010000062">
    <property type="protein sequence ID" value="VZO39732.1"/>
    <property type="molecule type" value="Genomic_DNA"/>
</dbReference>
<dbReference type="Gene3D" id="2.40.100.10">
    <property type="entry name" value="Cyclophilin-like"/>
    <property type="match status" value="1"/>
</dbReference>
<proteinExistence type="predicted"/>
<name>A0A7M4DQI8_9MICO</name>
<dbReference type="PANTHER" id="PTHR34698">
    <property type="entry name" value="5-OXOPROLINASE SUBUNIT B"/>
    <property type="match status" value="1"/>
</dbReference>
<dbReference type="GO" id="GO:0016787">
    <property type="term" value="F:hydrolase activity"/>
    <property type="evidence" value="ECO:0007669"/>
    <property type="project" value="UniProtKB-KW"/>
</dbReference>
<dbReference type="RefSeq" id="WP_156743037.1">
    <property type="nucleotide sequence ID" value="NZ_CACRYJ010000062.1"/>
</dbReference>
<dbReference type="InterPro" id="IPR003833">
    <property type="entry name" value="CT_C_D"/>
</dbReference>
<evidence type="ECO:0000256" key="3">
    <source>
        <dbReference type="ARBA" id="ARBA00022840"/>
    </source>
</evidence>
<protein>
    <submittedName>
        <fullName evidence="5">Kinase A inhibitor</fullName>
    </submittedName>
</protein>
<dbReference type="Gene3D" id="3.30.1360.40">
    <property type="match status" value="1"/>
</dbReference>
<reference evidence="5 6" key="1">
    <citation type="submission" date="2019-11" db="EMBL/GenBank/DDBJ databases">
        <authorList>
            <person name="Criscuolo A."/>
        </authorList>
    </citation>
    <scope>NUCLEOTIDE SEQUENCE [LARGE SCALE GENOMIC DNA]</scope>
    <source>
        <strain evidence="5">CIP111667</strain>
    </source>
</reference>
<dbReference type="PANTHER" id="PTHR34698:SF2">
    <property type="entry name" value="5-OXOPROLINASE SUBUNIT B"/>
    <property type="match status" value="1"/>
</dbReference>
<dbReference type="SUPFAM" id="SSF50891">
    <property type="entry name" value="Cyclophilin-like"/>
    <property type="match status" value="1"/>
</dbReference>
<keyword evidence="2" id="KW-0378">Hydrolase</keyword>
<organism evidence="5 6">
    <name type="scientific">Occultella aeris</name>
    <dbReference type="NCBI Taxonomy" id="2761496"/>
    <lineage>
        <taxon>Bacteria</taxon>
        <taxon>Bacillati</taxon>
        <taxon>Actinomycetota</taxon>
        <taxon>Actinomycetes</taxon>
        <taxon>Micrococcales</taxon>
        <taxon>Ruaniaceae</taxon>
        <taxon>Occultella</taxon>
    </lineage>
</organism>
<evidence type="ECO:0000256" key="1">
    <source>
        <dbReference type="ARBA" id="ARBA00022741"/>
    </source>
</evidence>
<sequence length="203" mass="21083">MLIRPSGERAVLIEVDTLAQAHALAAALAAAGDPRIVDVVPAARTVLVVADAAAHLPGIAARIRDLESDVSTSAPMGELVRIAVHYDGADLADVAETTGLTESEVIARHTAPEYVVDFIGFAPGFGYLSGLDPALHLPRLTTPRPSVPAGSVAIAADRTAVYPRSSPGGWRLLGRTDAPLFDVTAKPPALLRAGMRVRFEAAG</sequence>
<dbReference type="GO" id="GO:0005524">
    <property type="term" value="F:ATP binding"/>
    <property type="evidence" value="ECO:0007669"/>
    <property type="project" value="UniProtKB-KW"/>
</dbReference>
<evidence type="ECO:0000256" key="2">
    <source>
        <dbReference type="ARBA" id="ARBA00022801"/>
    </source>
</evidence>
<dbReference type="SMART" id="SM00796">
    <property type="entry name" value="AHS1"/>
    <property type="match status" value="1"/>
</dbReference>
<dbReference type="InterPro" id="IPR029000">
    <property type="entry name" value="Cyclophilin-like_dom_sf"/>
</dbReference>
<dbReference type="Proteomes" id="UP000419743">
    <property type="component" value="Unassembled WGS sequence"/>
</dbReference>
<dbReference type="AlphaFoldDB" id="A0A7M4DQI8"/>
<feature type="domain" description="Carboxyltransferase" evidence="4">
    <location>
        <begin position="1"/>
        <end position="191"/>
    </location>
</feature>
<dbReference type="InterPro" id="IPR010016">
    <property type="entry name" value="PxpB"/>
</dbReference>
<accession>A0A7M4DQI8</accession>